<feature type="binding site" evidence="3">
    <location>
        <begin position="65"/>
        <end position="67"/>
    </location>
    <ligand>
        <name>S-adenosyl-L-methionine</name>
        <dbReference type="ChEBI" id="CHEBI:59789"/>
    </ligand>
</feature>
<comment type="catalytic activity">
    <reaction evidence="3">
        <text>prephenate + S-adenosyl-L-methionine = carboxy-S-adenosyl-L-methionine + 3-phenylpyruvate + H2O</text>
        <dbReference type="Rhea" id="RHEA:51692"/>
        <dbReference type="ChEBI" id="CHEBI:15377"/>
        <dbReference type="ChEBI" id="CHEBI:18005"/>
        <dbReference type="ChEBI" id="CHEBI:29934"/>
        <dbReference type="ChEBI" id="CHEBI:59789"/>
        <dbReference type="ChEBI" id="CHEBI:134278"/>
    </reaction>
</comment>
<comment type="caution">
    <text evidence="5">The sequence shown here is derived from an EMBL/GenBank/DDBJ whole genome shotgun (WGS) entry which is preliminary data.</text>
</comment>
<dbReference type="PIRSF" id="PIRSF006325">
    <property type="entry name" value="MeTrfase_bac"/>
    <property type="match status" value="1"/>
</dbReference>
<dbReference type="CDD" id="cd02440">
    <property type="entry name" value="AdoMet_MTases"/>
    <property type="match status" value="1"/>
</dbReference>
<accession>A0ABU4RXQ1</accession>
<dbReference type="EC" id="2.1.3.-" evidence="3"/>
<feature type="binding site" evidence="3">
    <location>
        <begin position="90"/>
        <end position="91"/>
    </location>
    <ligand>
        <name>S-adenosyl-L-methionine</name>
        <dbReference type="ChEBI" id="CHEBI:59789"/>
    </ligand>
</feature>
<feature type="binding site" evidence="3">
    <location>
        <position position="134"/>
    </location>
    <ligand>
        <name>S-adenosyl-L-methionine</name>
        <dbReference type="ChEBI" id="CHEBI:59789"/>
    </ligand>
</feature>
<keyword evidence="6" id="KW-1185">Reference proteome</keyword>
<dbReference type="RefSeq" id="WP_302722600.1">
    <property type="nucleotide sequence ID" value="NZ_JAULRU010000569.1"/>
</dbReference>
<evidence type="ECO:0000256" key="2">
    <source>
        <dbReference type="ARBA" id="ARBA00022691"/>
    </source>
</evidence>
<evidence type="ECO:0000256" key="3">
    <source>
        <dbReference type="HAMAP-Rule" id="MF_01589"/>
    </source>
</evidence>
<evidence type="ECO:0000256" key="1">
    <source>
        <dbReference type="ARBA" id="ARBA00022679"/>
    </source>
</evidence>
<comment type="subunit">
    <text evidence="3">Homodimer.</text>
</comment>
<dbReference type="NCBIfam" id="NF011995">
    <property type="entry name" value="PRK15451.1"/>
    <property type="match status" value="1"/>
</dbReference>
<evidence type="ECO:0000313" key="6">
    <source>
        <dbReference type="Proteomes" id="UP001273505"/>
    </source>
</evidence>
<dbReference type="SUPFAM" id="SSF53335">
    <property type="entry name" value="S-adenosyl-L-methionine-dependent methyltransferases"/>
    <property type="match status" value="1"/>
</dbReference>
<gene>
    <name evidence="3 5" type="primary">cmoA</name>
    <name evidence="5" type="ORF">SCD92_09905</name>
</gene>
<dbReference type="Gene3D" id="3.40.50.150">
    <property type="entry name" value="Vaccinia Virus protein VP39"/>
    <property type="match status" value="1"/>
</dbReference>
<evidence type="ECO:0000313" key="5">
    <source>
        <dbReference type="EMBL" id="MDX6849675.1"/>
    </source>
</evidence>
<proteinExistence type="inferred from homology"/>
<dbReference type="EMBL" id="JAXAFO010000014">
    <property type="protein sequence ID" value="MDX6849675.1"/>
    <property type="molecule type" value="Genomic_DNA"/>
</dbReference>
<dbReference type="Pfam" id="PF13649">
    <property type="entry name" value="Methyltransf_25"/>
    <property type="match status" value="1"/>
</dbReference>
<comment type="similarity">
    <text evidence="3">Belongs to the class I-like SAM-binding methyltransferase superfamily. Cx-SAM synthase family.</text>
</comment>
<feature type="domain" description="Methyltransferase" evidence="4">
    <location>
        <begin position="63"/>
        <end position="160"/>
    </location>
</feature>
<dbReference type="InterPro" id="IPR041698">
    <property type="entry name" value="Methyltransf_25"/>
</dbReference>
<protein>
    <recommendedName>
        <fullName evidence="3">Carboxy-S-adenosyl-L-methionine synthase</fullName>
        <shortName evidence="3">Cx-SAM synthase</shortName>
        <ecNumber evidence="3">2.1.3.-</ecNumber>
    </recommendedName>
</protein>
<dbReference type="PANTHER" id="PTHR43861:SF2">
    <property type="entry name" value="CARBOXY-S-ADENOSYL-L-METHIONINE SYNTHASE"/>
    <property type="match status" value="1"/>
</dbReference>
<dbReference type="Proteomes" id="UP001273505">
    <property type="component" value="Unassembled WGS sequence"/>
</dbReference>
<dbReference type="NCBIfam" id="TIGR00740">
    <property type="entry name" value="carboxy-S-adenosyl-L-methionine synthase CmoA"/>
    <property type="match status" value="1"/>
</dbReference>
<name>A0ABU4RXQ1_9GAMM</name>
<dbReference type="PANTHER" id="PTHR43861">
    <property type="entry name" value="TRANS-ACONITATE 2-METHYLTRANSFERASE-RELATED"/>
    <property type="match status" value="1"/>
</dbReference>
<dbReference type="InterPro" id="IPR029063">
    <property type="entry name" value="SAM-dependent_MTases_sf"/>
</dbReference>
<reference evidence="5 6" key="1">
    <citation type="submission" date="2023-11" db="EMBL/GenBank/DDBJ databases">
        <title>Gilvimarinus fulvus sp. nov., isolated from the surface of Kelp.</title>
        <authorList>
            <person name="Sun Y.Y."/>
            <person name="Gong Y."/>
            <person name="Du Z.J."/>
        </authorList>
    </citation>
    <scope>NUCLEOTIDE SEQUENCE [LARGE SCALE GENOMIC DNA]</scope>
    <source>
        <strain evidence="5 6">SDUM040013</strain>
    </source>
</reference>
<keyword evidence="1 3" id="KW-0808">Transferase</keyword>
<comment type="function">
    <text evidence="3">Catalyzes the conversion of S-adenosyl-L-methionine (SAM) to carboxy-S-adenosyl-L-methionine (Cx-SAM).</text>
</comment>
<feature type="binding site" evidence="3">
    <location>
        <position position="40"/>
    </location>
    <ligand>
        <name>S-adenosyl-L-methionine</name>
        <dbReference type="ChEBI" id="CHEBI:59789"/>
    </ligand>
</feature>
<organism evidence="5 6">
    <name type="scientific">Gilvimarinus gilvus</name>
    <dbReference type="NCBI Taxonomy" id="3058038"/>
    <lineage>
        <taxon>Bacteria</taxon>
        <taxon>Pseudomonadati</taxon>
        <taxon>Pseudomonadota</taxon>
        <taxon>Gammaproteobacteria</taxon>
        <taxon>Cellvibrionales</taxon>
        <taxon>Cellvibrionaceae</taxon>
        <taxon>Gilvimarinus</taxon>
    </lineage>
</organism>
<sequence>MTDSRDTLYANPLADVSSFSFDQQVVDVFPDMIKRSVPGYATILSMIGTLAERYVTSDSRCYDLGCSLGAATLAMRHNIRAANTQIIAVDNSSAMISRAQQVIAADSHEEVPVTLREALIQSIDVDNASMVVLNFTLQFIAQAERDTLLANIAKGLNTGGVLILSEKVAFADEPHQQLMTDLHHQFKRANGYSDLEIAQKRAAIDNVLIPESLNTHRQRLRNAGFASVDVWFQCLNFASLIAIK</sequence>
<dbReference type="HAMAP" id="MF_01589">
    <property type="entry name" value="Cx_SAM_synthase"/>
    <property type="match status" value="1"/>
</dbReference>
<comment type="caution">
    <text evidence="3">Lacks conserved residue(s) required for the propagation of feature annotation.</text>
</comment>
<feature type="binding site" evidence="3">
    <location>
        <position position="201"/>
    </location>
    <ligand>
        <name>S-adenosyl-L-methionine</name>
        <dbReference type="ChEBI" id="CHEBI:59789"/>
    </ligand>
</feature>
<evidence type="ECO:0000259" key="4">
    <source>
        <dbReference type="Pfam" id="PF13649"/>
    </source>
</evidence>
<keyword evidence="2 3" id="KW-0949">S-adenosyl-L-methionine</keyword>
<dbReference type="InterPro" id="IPR005271">
    <property type="entry name" value="CmoA"/>
</dbReference>